<dbReference type="Pfam" id="PF01222">
    <property type="entry name" value="ERG4_ERG24"/>
    <property type="match status" value="1"/>
</dbReference>
<evidence type="ECO:0000256" key="16">
    <source>
        <dbReference type="ARBA" id="ARBA00023166"/>
    </source>
</evidence>
<sequence>MSVTTTATRLVTKGQRLAQTGKTWGRNRDVAPIIGPYQHASFWLEHTRPDWSILTYQLPQFSWPALRLHLAWVLFQGLLYAYLPGPEGHGQRTPAGHVLPYRVNGLRAWVLTHVLFVVGSLGLGLFPASIIYDHWGGLLVAANLYGYALTLFAYVKAHLFPSHPEDRKFSGSIIYDVFMGVELNPRLGSKWDFKLFHNGRPGIIAWTLINLSFAAAQYKQWGYVTNSMVLLNFLHAVYVVDFFYHEDWYLRTIDIAHDHFGFYLAWGDSVWLPFMYTLQSHYLVRNPVDLPFWAACSLFIIGMTGYGIFRMANNQKDRVRKADGKLMIWGRPASIIRAPYVTSDGHRHTGLLLTSGFWGIARHFNYMGDLMMCFAYCAVCSFDHLLPHFYVIYMTILLVHRIQRDGGRCAAKYGPYWNQYCKAVPYKLIPYVY</sequence>
<keyword evidence="8" id="KW-0256">Endoplasmic reticulum</keyword>
<evidence type="ECO:0000256" key="20">
    <source>
        <dbReference type="ARBA" id="ARBA00042688"/>
    </source>
</evidence>
<evidence type="ECO:0000256" key="21">
    <source>
        <dbReference type="ARBA" id="ARBA00047795"/>
    </source>
</evidence>
<evidence type="ECO:0000256" key="5">
    <source>
        <dbReference type="ARBA" id="ARBA00022548"/>
    </source>
</evidence>
<feature type="transmembrane region" description="Helical" evidence="23">
    <location>
        <begin position="221"/>
        <end position="240"/>
    </location>
</feature>
<dbReference type="EC" id="1.3.1.21" evidence="18"/>
<keyword evidence="7" id="KW-0152">Cholesterol biosynthesis</keyword>
<evidence type="ECO:0000313" key="24">
    <source>
        <dbReference type="EMBL" id="KAJ1963308.1"/>
    </source>
</evidence>
<accession>A0A9W8AUI1</accession>
<evidence type="ECO:0000256" key="18">
    <source>
        <dbReference type="ARBA" id="ARBA00038851"/>
    </source>
</evidence>
<evidence type="ECO:0000256" key="12">
    <source>
        <dbReference type="ARBA" id="ARBA00023002"/>
    </source>
</evidence>
<dbReference type="Proteomes" id="UP001150925">
    <property type="component" value="Unassembled WGS sequence"/>
</dbReference>
<keyword evidence="25" id="KW-1185">Reference proteome</keyword>
<feature type="transmembrane region" description="Helical" evidence="23">
    <location>
        <begin position="108"/>
        <end position="128"/>
    </location>
</feature>
<evidence type="ECO:0000256" key="7">
    <source>
        <dbReference type="ARBA" id="ARBA00022778"/>
    </source>
</evidence>
<comment type="catalytic activity">
    <reaction evidence="21">
        <text>cholesterol + NADP(+) = 7-dehydrocholesterol + NADPH + H(+)</text>
        <dbReference type="Rhea" id="RHEA:23984"/>
        <dbReference type="ChEBI" id="CHEBI:15378"/>
        <dbReference type="ChEBI" id="CHEBI:16113"/>
        <dbReference type="ChEBI" id="CHEBI:17759"/>
        <dbReference type="ChEBI" id="CHEBI:57783"/>
        <dbReference type="ChEBI" id="CHEBI:58349"/>
        <dbReference type="EC" id="1.3.1.21"/>
    </reaction>
    <physiologicalReaction direction="right-to-left" evidence="21">
        <dbReference type="Rhea" id="RHEA:23986"/>
    </physiologicalReaction>
</comment>
<evidence type="ECO:0000256" key="8">
    <source>
        <dbReference type="ARBA" id="ARBA00022824"/>
    </source>
</evidence>
<dbReference type="PANTHER" id="PTHR21257:SF38">
    <property type="entry name" value="7-DEHYDROCHOLESTEROL REDUCTASE"/>
    <property type="match status" value="1"/>
</dbReference>
<keyword evidence="4" id="KW-0444">Lipid biosynthesis</keyword>
<dbReference type="InterPro" id="IPR001171">
    <property type="entry name" value="ERG24_DHCR-like"/>
</dbReference>
<keyword evidence="6 23" id="KW-0812">Transmembrane</keyword>
<feature type="transmembrane region" description="Helical" evidence="23">
    <location>
        <begin position="135"/>
        <end position="155"/>
    </location>
</feature>
<dbReference type="GO" id="GO:0005789">
    <property type="term" value="C:endoplasmic reticulum membrane"/>
    <property type="evidence" value="ECO:0007669"/>
    <property type="project" value="UniProtKB-SubCell"/>
</dbReference>
<evidence type="ECO:0000256" key="19">
    <source>
        <dbReference type="ARBA" id="ARBA00039984"/>
    </source>
</evidence>
<dbReference type="GO" id="GO:0047598">
    <property type="term" value="F:7-dehydrocholesterol reductase activity"/>
    <property type="evidence" value="ECO:0007669"/>
    <property type="project" value="UniProtKB-EC"/>
</dbReference>
<comment type="subcellular location">
    <subcellularLocation>
        <location evidence="1">Endoplasmic reticulum membrane</location>
        <topology evidence="1">Multi-pass membrane protein</topology>
    </subcellularLocation>
</comment>
<comment type="similarity">
    <text evidence="3">Belongs to the ERG4/ERG24 family.</text>
</comment>
<dbReference type="EMBL" id="JANBPY010000843">
    <property type="protein sequence ID" value="KAJ1963308.1"/>
    <property type="molecule type" value="Genomic_DNA"/>
</dbReference>
<dbReference type="GO" id="GO:0016132">
    <property type="term" value="P:brassinosteroid biosynthetic process"/>
    <property type="evidence" value="ECO:0007669"/>
    <property type="project" value="TreeGrafter"/>
</dbReference>
<dbReference type="GO" id="GO:0006695">
    <property type="term" value="P:cholesterol biosynthetic process"/>
    <property type="evidence" value="ECO:0007669"/>
    <property type="project" value="UniProtKB-KW"/>
</dbReference>
<evidence type="ECO:0000256" key="3">
    <source>
        <dbReference type="ARBA" id="ARBA00005402"/>
    </source>
</evidence>
<comment type="catalytic activity">
    <reaction evidence="22">
        <text>7-dehydrodesmosterol + NADPH + H(+) = desmosterol + NADP(+)</text>
        <dbReference type="Rhea" id="RHEA:46740"/>
        <dbReference type="ChEBI" id="CHEBI:15378"/>
        <dbReference type="ChEBI" id="CHEBI:17737"/>
        <dbReference type="ChEBI" id="CHEBI:27910"/>
        <dbReference type="ChEBI" id="CHEBI:57783"/>
        <dbReference type="ChEBI" id="CHEBI:58349"/>
    </reaction>
    <physiologicalReaction direction="left-to-right" evidence="22">
        <dbReference type="Rhea" id="RHEA:46741"/>
    </physiologicalReaction>
</comment>
<keyword evidence="10" id="KW-0752">Steroid biosynthesis</keyword>
<dbReference type="PROSITE" id="PS01018">
    <property type="entry name" value="STEROL_REDUCT_2"/>
    <property type="match status" value="1"/>
</dbReference>
<reference evidence="24" key="1">
    <citation type="submission" date="2022-07" db="EMBL/GenBank/DDBJ databases">
        <title>Phylogenomic reconstructions and comparative analyses of Kickxellomycotina fungi.</title>
        <authorList>
            <person name="Reynolds N.K."/>
            <person name="Stajich J.E."/>
            <person name="Barry K."/>
            <person name="Grigoriev I.V."/>
            <person name="Crous P."/>
            <person name="Smith M.E."/>
        </authorList>
    </citation>
    <scope>NUCLEOTIDE SEQUENCE</scope>
    <source>
        <strain evidence="24">RSA 1196</strain>
    </source>
</reference>
<dbReference type="OrthoDB" id="5326588at2759"/>
<organism evidence="24 25">
    <name type="scientific">Dispira parvispora</name>
    <dbReference type="NCBI Taxonomy" id="1520584"/>
    <lineage>
        <taxon>Eukaryota</taxon>
        <taxon>Fungi</taxon>
        <taxon>Fungi incertae sedis</taxon>
        <taxon>Zoopagomycota</taxon>
        <taxon>Kickxellomycotina</taxon>
        <taxon>Dimargaritomycetes</taxon>
        <taxon>Dimargaritales</taxon>
        <taxon>Dimargaritaceae</taxon>
        <taxon>Dispira</taxon>
    </lineage>
</organism>
<evidence type="ECO:0000256" key="15">
    <source>
        <dbReference type="ARBA" id="ARBA00023136"/>
    </source>
</evidence>
<keyword evidence="17" id="KW-0753">Steroid metabolism</keyword>
<evidence type="ECO:0000256" key="17">
    <source>
        <dbReference type="ARBA" id="ARBA00023221"/>
    </source>
</evidence>
<dbReference type="InterPro" id="IPR018083">
    <property type="entry name" value="Sterol_reductase_CS"/>
</dbReference>
<evidence type="ECO:0000313" key="25">
    <source>
        <dbReference type="Proteomes" id="UP001150925"/>
    </source>
</evidence>
<proteinExistence type="inferred from homology"/>
<gene>
    <name evidence="24" type="ORF">IWQ62_003261</name>
</gene>
<keyword evidence="15 23" id="KW-0472">Membrane</keyword>
<dbReference type="PROSITE" id="PS01017">
    <property type="entry name" value="STEROL_REDUCT_1"/>
    <property type="match status" value="1"/>
</dbReference>
<evidence type="ECO:0000256" key="4">
    <source>
        <dbReference type="ARBA" id="ARBA00022516"/>
    </source>
</evidence>
<evidence type="ECO:0000256" key="14">
    <source>
        <dbReference type="ARBA" id="ARBA00023098"/>
    </source>
</evidence>
<feature type="transmembrane region" description="Helical" evidence="23">
    <location>
        <begin position="290"/>
        <end position="309"/>
    </location>
</feature>
<dbReference type="PANTHER" id="PTHR21257">
    <property type="entry name" value="DELTA(14)-STEROL REDUCTASE"/>
    <property type="match status" value="1"/>
</dbReference>
<evidence type="ECO:0000256" key="22">
    <source>
        <dbReference type="ARBA" id="ARBA00047826"/>
    </source>
</evidence>
<keyword evidence="5" id="KW-0153">Cholesterol metabolism</keyword>
<dbReference type="FunFam" id="1.20.120.1630:FF:000004">
    <property type="entry name" value="7-dehydrocholesterol reductase"/>
    <property type="match status" value="1"/>
</dbReference>
<evidence type="ECO:0000256" key="11">
    <source>
        <dbReference type="ARBA" id="ARBA00022989"/>
    </source>
</evidence>
<name>A0A9W8AUI1_9FUNG</name>
<keyword evidence="14" id="KW-0443">Lipid metabolism</keyword>
<keyword evidence="11 23" id="KW-1133">Transmembrane helix</keyword>
<keyword evidence="13" id="KW-0756">Sterol biosynthesis</keyword>
<evidence type="ECO:0000256" key="2">
    <source>
        <dbReference type="ARBA" id="ARBA00004770"/>
    </source>
</evidence>
<protein>
    <recommendedName>
        <fullName evidence="19">7-dehydrocholesterol reductase</fullName>
        <ecNumber evidence="18">1.3.1.21</ecNumber>
    </recommendedName>
    <alternativeName>
        <fullName evidence="20">Sterol Delta(7)-reductase</fullName>
    </alternativeName>
</protein>
<keyword evidence="12" id="KW-0560">Oxidoreductase</keyword>
<keyword evidence="9" id="KW-0521">NADP</keyword>
<evidence type="ECO:0000256" key="23">
    <source>
        <dbReference type="SAM" id="Phobius"/>
    </source>
</evidence>
<comment type="caution">
    <text evidence="24">The sequence shown here is derived from an EMBL/GenBank/DDBJ whole genome shotgun (WGS) entry which is preliminary data.</text>
</comment>
<comment type="pathway">
    <text evidence="2">Steroid biosynthesis; cholesterol biosynthesis.</text>
</comment>
<evidence type="ECO:0000256" key="13">
    <source>
        <dbReference type="ARBA" id="ARBA00023011"/>
    </source>
</evidence>
<dbReference type="Gene3D" id="1.20.120.1630">
    <property type="match status" value="1"/>
</dbReference>
<evidence type="ECO:0000256" key="9">
    <source>
        <dbReference type="ARBA" id="ARBA00022857"/>
    </source>
</evidence>
<keyword evidence="16" id="KW-1207">Sterol metabolism</keyword>
<evidence type="ECO:0000256" key="6">
    <source>
        <dbReference type="ARBA" id="ARBA00022692"/>
    </source>
</evidence>
<evidence type="ECO:0000256" key="10">
    <source>
        <dbReference type="ARBA" id="ARBA00022955"/>
    </source>
</evidence>
<evidence type="ECO:0000256" key="1">
    <source>
        <dbReference type="ARBA" id="ARBA00004477"/>
    </source>
</evidence>
<dbReference type="AlphaFoldDB" id="A0A9W8AUI1"/>